<feature type="compositionally biased region" description="Basic residues" evidence="1">
    <location>
        <begin position="1350"/>
        <end position="1364"/>
    </location>
</feature>
<feature type="compositionally biased region" description="Basic residues" evidence="1">
    <location>
        <begin position="23"/>
        <end position="49"/>
    </location>
</feature>
<dbReference type="VEuPathDB" id="PlasmoDB:PVW1_140020300"/>
<feature type="compositionally biased region" description="Basic and acidic residues" evidence="1">
    <location>
        <begin position="1"/>
        <end position="22"/>
    </location>
</feature>
<feature type="compositionally biased region" description="Basic and acidic residues" evidence="1">
    <location>
        <begin position="1799"/>
        <end position="1842"/>
    </location>
</feature>
<feature type="compositionally biased region" description="Basic and acidic residues" evidence="1">
    <location>
        <begin position="1694"/>
        <end position="1704"/>
    </location>
</feature>
<feature type="compositionally biased region" description="Polar residues" evidence="1">
    <location>
        <begin position="2687"/>
        <end position="2699"/>
    </location>
</feature>
<feature type="region of interest" description="Disordered" evidence="1">
    <location>
        <begin position="1350"/>
        <end position="1376"/>
    </location>
</feature>
<feature type="region of interest" description="Disordered" evidence="1">
    <location>
        <begin position="1306"/>
        <end position="1332"/>
    </location>
</feature>
<feature type="region of interest" description="Disordered" evidence="1">
    <location>
        <begin position="1158"/>
        <end position="1177"/>
    </location>
</feature>
<feature type="compositionally biased region" description="Basic and acidic residues" evidence="1">
    <location>
        <begin position="1739"/>
        <end position="1750"/>
    </location>
</feature>
<feature type="compositionally biased region" description="Low complexity" evidence="1">
    <location>
        <begin position="1843"/>
        <end position="1858"/>
    </location>
</feature>
<dbReference type="VEuPathDB" id="PlasmoDB:PVX_122480"/>
<feature type="compositionally biased region" description="Basic residues" evidence="1">
    <location>
        <begin position="1868"/>
        <end position="1878"/>
    </location>
</feature>
<proteinExistence type="predicted"/>
<name>A0A1G4H4C6_PLAVI</name>
<gene>
    <name evidence="2" type="ORF">PVT01_140019100</name>
</gene>
<protein>
    <submittedName>
        <fullName evidence="2">Uncharacterized protein</fullName>
    </submittedName>
</protein>
<feature type="compositionally biased region" description="Pro residues" evidence="1">
    <location>
        <begin position="1054"/>
        <end position="1072"/>
    </location>
</feature>
<dbReference type="VEuPathDB" id="PlasmoDB:PVPAM_140021600"/>
<sequence>MEEAKEGTPLEDKCSGNEEPKKGKTTSRCKKVKGLHKAKSNEKRKKSSKNFKTFKTFRYFKPFRQFKNAKSLKSLKNGKNCKSQKKREKEKAKKRAKRKAKKNAPKELLLPVGQARRVELPNEGDATLGNVEKQLSPQMGVTQNRANSSNSGKKKWSNISSNVGNTALPEDKFVPNHSDEQMRGSVNNGYEIEGSVDEDHPFAVHTDVATEKTPPVEAHKGDNLNYVVEKNSPNKATQLGVTMQHCEKNSCREANWPVLEPHMSGPQRNCCVGAEEMAQMDASRTSKQNDPNVTLPYGMHPAQHEAEAAHHLIDPLGTKQTSRIQFREIIASMKEDTKSIISVMENLSEEKLLYLTIPFSENYDIVKYFNFLSLEKIKKMINLLHVDNYKNFILSFNQKKIIEIVNHVSVNTSISVLLNLSNNKVAYILSHIEEKILINLLNGIPICKFYHIAECLPMQKVSLLSINITYEKLYVLHNSLPSKKLHQLANNLSVETLNRLINELPLYKSVKVLKMLPPCKIAHSINVNELTPQFASEIGRSFNAPDIVEIVNYLNEGNAAMLLSRCNSTKIILYINYISMEEFKSLAPKLPTQFLAQIVNDISLKLLVELFVSLPEEKAAPCLCALTQRKLNFALRVNAAQRVVIDTVLRQGGAVQRGFPATEATIDATTKEAAMDVTTTEEAMHLTNTASTTAATNGAAPPHRRLLNMIDEHNWALLLSQLNADEYAPFCNLLSQDKVEQIANSLCVDCKTAAALILHLPLTKMVGILQSVGQKRREEIAKYMPTFVSHMVLHKRSNQQCMNKIEQMFITCKLLRLRKVFRKSKKIPTLKKKKKKLKRYHLRKKTNEIIRSINLKNYSKFLNSISCAKIVEMNRVIDNIMCRHPYAEPKVLDCLFFFFNFFGKVAASKWKTEERALQWLAKGGSKNGGVPQNGEVPPNGERPRGTHKQTKLCPRVGSTNTGQFSPPPAMIKGNASLDGTTIRKNAIHESHTSHSSCTNHMAAETAKGNPNKRGRSSFYTFLVHFVCFIKMHIETYVLQSRGDWHHGGEEEEGQPPPNWPPSGLPSKGPFPPNNEQRSSAPLEEDSSVMEPNPHCRTTRKILTPTNSKLIFNSVRKIMKNIFYSVRKINQMGNPPLVLKHLSMLNIIRADIAQCKSEKRKESLKKRSGRLYSTGTSKKSIRIRDGRATIIAVKNRAGVTPHSSNFLSEKCPLEKGIFSEMEKKNCANGAGDGERTKEAVAREDSVEKKESNYTIGMAQNGMTPCALKEGETPQLRNFHTNAKGIFGPFFNLNKRETWKYDPLVNDQGDNQIAERSGRKKDTNERRALIKKSKKNYFKKLKNIPQMASFKRFTRRDKHRSSRPRRVSPPNGSINAPMEICQTDRQSRNSAANQRINEEAFFSTPNSQTEEVPSDVSTKGRKNKVSLLKFIFALNDSNAKKYSNNITLIINFFFLKKKNFLSKCKNQIVGSSLNVLINDSGCKRLLNFSAPHSDTSCYINSNIVSLQYDDTEAIKSLHSLTSSKSVPRCTTPGITPSIDARTDLSAIPQKGEPQNCFKNEKSSTGMNKQKNNMPIKNTPIKNVSVKNMCNDLNSSIILLWKSPQFGYVLLDAHNSLHISINDPSSQFSLNLFRQHDDVTVGGATYRKGNLFFAKKGKKKMSFKKIKSMFSRILEKKKSAPVEKRPNGAILERELSGAGGDTRERQNGDNLPYRTALLPSGKNNLTEGEGDAPGDVCSRGDNFAKEDGPKPEEYLISDDNEVYFGDEYYNCYEGETPSAFANEGSHPIGESAFGSGPLQRPPKSEKNGELATHQERATSVRAPKSEHAPNAEKSKNARSGARETNETNGANEPNEPNEPNGVSKPNERSACKKRNRKHPLQNKHSIVINKFSNIINEAQRILSVKEKIINKKIVEQIHASCISPSSLTESEKEKMREIKNNELNKIMEEELRKVNKNFQPRDTHSFGNTSYTDDEFNIILYLEKRKKKKDQKGAKKKKQVIPLRRKEKYFIPFQFNRSKILKLKLLTLIENSLCSYDVNIGEGTFIGAADQQRQREMIKGYVDPSPENITSGFLFPLEEVPSSGSHNLAEKSIFSFLNSNASQEKSNVDMAPLSGEPNGFPKNRLTLTNQVGGNNLCVLHDDMLNDPPIEIGIHTEKNEPSAPYTRSKILPNEINKKKEHLQNEQFHNYVDIAPFEPCHSSSSTLLADKYPPNKCSSLHLSNNSHNKTNTHTNRTCESSYEIVNSATLHEKNNSTKGSSSSESNGSVQKGPPSAAKGRSEWGQPPKEGLTHSSLLYKHSYNNLETHSKERGSAGYVRKLDRVDNASLTLEKREGDAPSNSVEHAKRGNYFAPHIVGHGNRSEDLHLELSPLEKCVKRNHLYNNVGKNGVAQHDEAHLAEKREHFLNSLLSRIRSERNGADHLGGNLDDNAADGNSAHCSFDRSFAPSAANPHGVLGAEKVGLLNLHCLFENKSANFCLISEGCAKASNYVNDSMLIHTKLYNEIFHIKKDDMSASEGCSMLGESVASNSSNASDASNASNPPRTHSDGRHSGSTGNQTTCIHKKKKILCNSCGSALKKNLLNDLFFFRITIINIKSFLSKRVKINIHYQSPLIRANFASKDNVRYSLEKNMTEYKLRIIAINKKKMRKKLSLSKSKFFRKCLEIELVSSLDDTLISQGEEKKEVGKCSRDGSSVHSSTGHFNTHTDDRLGDKIERRKNLSYRQIKNYSKRLSSMNQSSNDVPPAIYNSHFAVLNFSILDDKNKKKYDVERFIVPSTLFYTNG</sequence>
<evidence type="ECO:0000256" key="1">
    <source>
        <dbReference type="SAM" id="MobiDB-lite"/>
    </source>
</evidence>
<feature type="region of interest" description="Disordered" evidence="1">
    <location>
        <begin position="989"/>
        <end position="1014"/>
    </location>
</feature>
<accession>A0A1G4H4C6</accession>
<feature type="compositionally biased region" description="Low complexity" evidence="1">
    <location>
        <begin position="2521"/>
        <end position="2537"/>
    </location>
</feature>
<evidence type="ECO:0000313" key="3">
    <source>
        <dbReference type="Proteomes" id="UP000196402"/>
    </source>
</evidence>
<feature type="compositionally biased region" description="Basic and acidic residues" evidence="1">
    <location>
        <begin position="1231"/>
        <end position="1249"/>
    </location>
</feature>
<dbReference type="SUPFAM" id="SSF158791">
    <property type="entry name" value="MgtE N-terminal domain-like"/>
    <property type="match status" value="1"/>
</dbReference>
<feature type="region of interest" description="Disordered" evidence="1">
    <location>
        <begin position="1"/>
        <end position="49"/>
    </location>
</feature>
<feature type="compositionally biased region" description="Low complexity" evidence="1">
    <location>
        <begin position="2251"/>
        <end position="2263"/>
    </location>
</feature>
<feature type="region of interest" description="Disordered" evidence="1">
    <location>
        <begin position="2683"/>
        <end position="2706"/>
    </location>
</feature>
<feature type="region of interest" description="Disordered" evidence="1">
    <location>
        <begin position="1553"/>
        <end position="1576"/>
    </location>
</feature>
<feature type="region of interest" description="Disordered" evidence="1">
    <location>
        <begin position="70"/>
        <end position="105"/>
    </location>
</feature>
<feature type="region of interest" description="Disordered" evidence="1">
    <location>
        <begin position="139"/>
        <end position="168"/>
    </location>
</feature>
<feature type="region of interest" description="Disordered" evidence="1">
    <location>
        <begin position="1777"/>
        <end position="1881"/>
    </location>
</feature>
<feature type="compositionally biased region" description="Basic and acidic residues" evidence="1">
    <location>
        <begin position="1314"/>
        <end position="1326"/>
    </location>
</feature>
<dbReference type="Proteomes" id="UP000196402">
    <property type="component" value="Chromosome 14"/>
</dbReference>
<evidence type="ECO:0000313" key="2">
    <source>
        <dbReference type="EMBL" id="SCO69718.1"/>
    </source>
</evidence>
<feature type="region of interest" description="Disordered" evidence="1">
    <location>
        <begin position="2521"/>
        <end position="2554"/>
    </location>
</feature>
<dbReference type="eggNOG" id="ENOG502TMXE">
    <property type="taxonomic scope" value="Eukaryota"/>
</dbReference>
<feature type="region of interest" description="Disordered" evidence="1">
    <location>
        <begin position="1044"/>
        <end position="1101"/>
    </location>
</feature>
<dbReference type="EMBL" id="LT615252">
    <property type="protein sequence ID" value="SCO69718.1"/>
    <property type="molecule type" value="Genomic_DNA"/>
</dbReference>
<feature type="region of interest" description="Disordered" evidence="1">
    <location>
        <begin position="1694"/>
        <end position="1756"/>
    </location>
</feature>
<feature type="region of interest" description="Disordered" evidence="1">
    <location>
        <begin position="922"/>
        <end position="976"/>
    </location>
</feature>
<feature type="compositionally biased region" description="Low complexity" evidence="1">
    <location>
        <begin position="147"/>
        <end position="162"/>
    </location>
</feature>
<feature type="region of interest" description="Disordered" evidence="1">
    <location>
        <begin position="2248"/>
        <end position="2287"/>
    </location>
</feature>
<feature type="compositionally biased region" description="Basic residues" evidence="1">
    <location>
        <begin position="82"/>
        <end position="103"/>
    </location>
</feature>
<feature type="compositionally biased region" description="Polar residues" evidence="1">
    <location>
        <begin position="1560"/>
        <end position="1576"/>
    </location>
</feature>
<organism evidence="2 3">
    <name type="scientific">Plasmodium vivax</name>
    <name type="common">malaria parasite P. vivax</name>
    <dbReference type="NCBI Taxonomy" id="5855"/>
    <lineage>
        <taxon>Eukaryota</taxon>
        <taxon>Sar</taxon>
        <taxon>Alveolata</taxon>
        <taxon>Apicomplexa</taxon>
        <taxon>Aconoidasida</taxon>
        <taxon>Haemosporida</taxon>
        <taxon>Plasmodiidae</taxon>
        <taxon>Plasmodium</taxon>
        <taxon>Plasmodium (Plasmodium)</taxon>
    </lineage>
</organism>
<dbReference type="VEuPathDB" id="PlasmoDB:PVP01_1414000"/>
<reference evidence="2 3" key="1">
    <citation type="submission" date="2016-07" db="EMBL/GenBank/DDBJ databases">
        <authorList>
            <consortium name="Pathogen Informatics"/>
        </authorList>
    </citation>
    <scope>NUCLEOTIDE SEQUENCE [LARGE SCALE GENOMIC DNA]</scope>
</reference>
<feature type="region of interest" description="Disordered" evidence="1">
    <location>
        <begin position="1227"/>
        <end position="1249"/>
    </location>
</feature>